<comment type="caution">
    <text evidence="2">The sequence shown here is derived from an EMBL/GenBank/DDBJ whole genome shotgun (WGS) entry which is preliminary data.</text>
</comment>
<dbReference type="AlphaFoldDB" id="A0AAD7A557"/>
<dbReference type="CDD" id="cd20532">
    <property type="entry name" value="CYCLIN_CCNL_rpt1"/>
    <property type="match status" value="1"/>
</dbReference>
<dbReference type="EMBL" id="JARIHO010000016">
    <property type="protein sequence ID" value="KAJ7349220.1"/>
    <property type="molecule type" value="Genomic_DNA"/>
</dbReference>
<dbReference type="InterPro" id="IPR036915">
    <property type="entry name" value="Cyclin-like_sf"/>
</dbReference>
<dbReference type="PIRSF" id="PIRSF036580">
    <property type="entry name" value="Cyclin_L"/>
    <property type="match status" value="1"/>
</dbReference>
<evidence type="ECO:0000259" key="1">
    <source>
        <dbReference type="Pfam" id="PF00134"/>
    </source>
</evidence>
<dbReference type="PANTHER" id="PTHR10026">
    <property type="entry name" value="CYCLIN"/>
    <property type="match status" value="1"/>
</dbReference>
<dbReference type="InterPro" id="IPR006671">
    <property type="entry name" value="Cyclin_N"/>
</dbReference>
<dbReference type="Proteomes" id="UP001218218">
    <property type="component" value="Unassembled WGS sequence"/>
</dbReference>
<evidence type="ECO:0000313" key="3">
    <source>
        <dbReference type="Proteomes" id="UP001218218"/>
    </source>
</evidence>
<proteinExistence type="predicted"/>
<dbReference type="Gene3D" id="1.10.472.10">
    <property type="entry name" value="Cyclin-like"/>
    <property type="match status" value="2"/>
</dbReference>
<dbReference type="GO" id="GO:0016538">
    <property type="term" value="F:cyclin-dependent protein serine/threonine kinase regulator activity"/>
    <property type="evidence" value="ECO:0007669"/>
    <property type="project" value="InterPro"/>
</dbReference>
<gene>
    <name evidence="2" type="ORF">DFH08DRAFT_923987</name>
</gene>
<accession>A0AAD7A557</accession>
<feature type="domain" description="Cyclin N-terminal" evidence="1">
    <location>
        <begin position="67"/>
        <end position="171"/>
    </location>
</feature>
<dbReference type="Pfam" id="PF00134">
    <property type="entry name" value="Cyclin_N"/>
    <property type="match status" value="1"/>
</dbReference>
<name>A0AAD7A557_9AGAR</name>
<dbReference type="InterPro" id="IPR043198">
    <property type="entry name" value="Cyclin/Ssn8"/>
</dbReference>
<evidence type="ECO:0000313" key="2">
    <source>
        <dbReference type="EMBL" id="KAJ7349220.1"/>
    </source>
</evidence>
<sequence>MSSTLHPLATLAQIERTPSREDGIPQDLEEDLRAYGCKLVHQAGLLLRQYVFSFSVCKFLSVSENRKQVAVATAQILFHRFWFVTSMKQFGIGDIGMGALYLASKLEECPIRMRDLINVYDLLLQRDAHTAKNPNTDFKYAPMSYFGTTFYELKDALVVSEMQLLKRLGFNVHVVLPYGTLINYLRVLGLTSREDACTRAWGYLNDALQTPVYALYPVPTIAAAAILLTSRHLHIPLPSAWWELFDVVWDDVWSVCGWVMRLYRVRGDPSSSADRVLGMVGKGGVRRWLEENGHGS</sequence>
<reference evidence="2" key="1">
    <citation type="submission" date="2023-03" db="EMBL/GenBank/DDBJ databases">
        <title>Massive genome expansion in bonnet fungi (Mycena s.s.) driven by repeated elements and novel gene families across ecological guilds.</title>
        <authorList>
            <consortium name="Lawrence Berkeley National Laboratory"/>
            <person name="Harder C.B."/>
            <person name="Miyauchi S."/>
            <person name="Viragh M."/>
            <person name="Kuo A."/>
            <person name="Thoen E."/>
            <person name="Andreopoulos B."/>
            <person name="Lu D."/>
            <person name="Skrede I."/>
            <person name="Drula E."/>
            <person name="Henrissat B."/>
            <person name="Morin E."/>
            <person name="Kohler A."/>
            <person name="Barry K."/>
            <person name="LaButti K."/>
            <person name="Morin E."/>
            <person name="Salamov A."/>
            <person name="Lipzen A."/>
            <person name="Mereny Z."/>
            <person name="Hegedus B."/>
            <person name="Baldrian P."/>
            <person name="Stursova M."/>
            <person name="Weitz H."/>
            <person name="Taylor A."/>
            <person name="Grigoriev I.V."/>
            <person name="Nagy L.G."/>
            <person name="Martin F."/>
            <person name="Kauserud H."/>
        </authorList>
    </citation>
    <scope>NUCLEOTIDE SEQUENCE</scope>
    <source>
        <strain evidence="2">CBHHK002</strain>
    </source>
</reference>
<protein>
    <submittedName>
        <fullName evidence="2">Cyclin-like protein</fullName>
    </submittedName>
</protein>
<keyword evidence="3" id="KW-1185">Reference proteome</keyword>
<dbReference type="GO" id="GO:0006357">
    <property type="term" value="P:regulation of transcription by RNA polymerase II"/>
    <property type="evidence" value="ECO:0007669"/>
    <property type="project" value="InterPro"/>
</dbReference>
<organism evidence="2 3">
    <name type="scientific">Mycena albidolilacea</name>
    <dbReference type="NCBI Taxonomy" id="1033008"/>
    <lineage>
        <taxon>Eukaryota</taxon>
        <taxon>Fungi</taxon>
        <taxon>Dikarya</taxon>
        <taxon>Basidiomycota</taxon>
        <taxon>Agaricomycotina</taxon>
        <taxon>Agaricomycetes</taxon>
        <taxon>Agaricomycetidae</taxon>
        <taxon>Agaricales</taxon>
        <taxon>Marasmiineae</taxon>
        <taxon>Mycenaceae</taxon>
        <taxon>Mycena</taxon>
    </lineage>
</organism>
<dbReference type="SUPFAM" id="SSF47954">
    <property type="entry name" value="Cyclin-like"/>
    <property type="match status" value="2"/>
</dbReference>